<dbReference type="GO" id="GO:0016410">
    <property type="term" value="F:N-acyltransferase activity"/>
    <property type="evidence" value="ECO:0007669"/>
    <property type="project" value="TreeGrafter"/>
</dbReference>
<reference evidence="3 4" key="1">
    <citation type="journal article" date="2019" name="Anaerobe">
        <title>Detection of Robinsoniella peoriensis in multiple bone samples of a trauma patient.</title>
        <authorList>
            <person name="Schrottner P."/>
            <person name="Hartwich K."/>
            <person name="Bunk B."/>
            <person name="Schober I."/>
            <person name="Helbig S."/>
            <person name="Rudolph W.W."/>
            <person name="Gunzer F."/>
        </authorList>
    </citation>
    <scope>NUCLEOTIDE SEQUENCE [LARGE SCALE GENOMIC DNA]</scope>
    <source>
        <strain evidence="3 4">DSM 106044</strain>
    </source>
</reference>
<dbReference type="STRING" id="180332.GCA_000797495_02798"/>
<keyword evidence="4" id="KW-1185">Reference proteome</keyword>
<dbReference type="AlphaFoldDB" id="A0A4U8Q5S7"/>
<feature type="domain" description="N-acetyltransferase" evidence="2">
    <location>
        <begin position="4"/>
        <end position="168"/>
    </location>
</feature>
<protein>
    <submittedName>
        <fullName evidence="3">Bifunctional AAC/APH</fullName>
    </submittedName>
</protein>
<dbReference type="PROSITE" id="PS51186">
    <property type="entry name" value="GNAT"/>
    <property type="match status" value="1"/>
</dbReference>
<dbReference type="EMBL" id="QGQD01000065">
    <property type="protein sequence ID" value="TLC99808.1"/>
    <property type="molecule type" value="Genomic_DNA"/>
</dbReference>
<sequence>MNKIYLRPFTDEDLLLFEIWLNKEYIKKWYLDPEDWLMEVHHRADTYSWIHHFIVMSNDIPIGFCQYYDCYDGINDEIEDWYSVSKPNHTFSIDYLIGNENYLRKGYGKEIIRLLTQKVKAEQIAEKIIVQPDIENIPSNKALLANGYIFDSEKNYYIKELIVLEKCN</sequence>
<gene>
    <name evidence="3" type="primary">aacA-aphD</name>
    <name evidence="3" type="ORF">DSM106044_03333</name>
</gene>
<dbReference type="SUPFAM" id="SSF55729">
    <property type="entry name" value="Acyl-CoA N-acyltransferases (Nat)"/>
    <property type="match status" value="1"/>
</dbReference>
<dbReference type="InterPro" id="IPR000182">
    <property type="entry name" value="GNAT_dom"/>
</dbReference>
<dbReference type="RefSeq" id="WP_047834896.1">
    <property type="nucleotide sequence ID" value="NZ_QGQD01000065.1"/>
</dbReference>
<proteinExistence type="predicted"/>
<dbReference type="Pfam" id="PF13523">
    <property type="entry name" value="Acetyltransf_8"/>
    <property type="match status" value="1"/>
</dbReference>
<evidence type="ECO:0000313" key="4">
    <source>
        <dbReference type="Proteomes" id="UP000306509"/>
    </source>
</evidence>
<name>A0A4U8Q5S7_9FIRM</name>
<dbReference type="InterPro" id="IPR016181">
    <property type="entry name" value="Acyl_CoA_acyltransferase"/>
</dbReference>
<dbReference type="GO" id="GO:0046677">
    <property type="term" value="P:response to antibiotic"/>
    <property type="evidence" value="ECO:0007669"/>
    <property type="project" value="UniProtKB-KW"/>
</dbReference>
<dbReference type="Gene3D" id="3.40.630.30">
    <property type="match status" value="1"/>
</dbReference>
<dbReference type="Proteomes" id="UP000306509">
    <property type="component" value="Unassembled WGS sequence"/>
</dbReference>
<dbReference type="PANTHER" id="PTHR31438:SF1">
    <property type="entry name" value="LYSINE N-ACYLTRANSFERASE C17G9.06C-RELATED"/>
    <property type="match status" value="1"/>
</dbReference>
<keyword evidence="1" id="KW-0046">Antibiotic resistance</keyword>
<evidence type="ECO:0000259" key="2">
    <source>
        <dbReference type="PROSITE" id="PS51186"/>
    </source>
</evidence>
<evidence type="ECO:0000313" key="3">
    <source>
        <dbReference type="EMBL" id="TLC99808.1"/>
    </source>
</evidence>
<accession>A0A4U8Q5S7</accession>
<organism evidence="3 4">
    <name type="scientific">Robinsoniella peoriensis</name>
    <dbReference type="NCBI Taxonomy" id="180332"/>
    <lineage>
        <taxon>Bacteria</taxon>
        <taxon>Bacillati</taxon>
        <taxon>Bacillota</taxon>
        <taxon>Clostridia</taxon>
        <taxon>Lachnospirales</taxon>
        <taxon>Lachnospiraceae</taxon>
        <taxon>Robinsoniella</taxon>
    </lineage>
</organism>
<dbReference type="PANTHER" id="PTHR31438">
    <property type="entry name" value="LYSINE N-ACYLTRANSFERASE C17G9.06C-RELATED"/>
    <property type="match status" value="1"/>
</dbReference>
<evidence type="ECO:0000256" key="1">
    <source>
        <dbReference type="ARBA" id="ARBA00023251"/>
    </source>
</evidence>
<comment type="caution">
    <text evidence="3">The sequence shown here is derived from an EMBL/GenBank/DDBJ whole genome shotgun (WGS) entry which is preliminary data.</text>
</comment>